<keyword evidence="11" id="KW-1185">Reference proteome</keyword>
<dbReference type="GO" id="GO:0003899">
    <property type="term" value="F:DNA-directed RNA polymerase activity"/>
    <property type="evidence" value="ECO:0007669"/>
    <property type="project" value="InterPro"/>
</dbReference>
<proteinExistence type="inferred from homology"/>
<keyword evidence="5" id="KW-0548">Nucleotidyltransferase</keyword>
<evidence type="ECO:0000256" key="7">
    <source>
        <dbReference type="ARBA" id="ARBA00022723"/>
    </source>
</evidence>
<evidence type="ECO:0000256" key="4">
    <source>
        <dbReference type="ARBA" id="ARBA00022679"/>
    </source>
</evidence>
<organism evidence="11 12">
    <name type="scientific">Panagrellus redivivus</name>
    <name type="common">Microworm</name>
    <dbReference type="NCBI Taxonomy" id="6233"/>
    <lineage>
        <taxon>Eukaryota</taxon>
        <taxon>Metazoa</taxon>
        <taxon>Ecdysozoa</taxon>
        <taxon>Nematoda</taxon>
        <taxon>Chromadorea</taxon>
        <taxon>Rhabditida</taxon>
        <taxon>Tylenchina</taxon>
        <taxon>Panagrolaimomorpha</taxon>
        <taxon>Panagrolaimoidea</taxon>
        <taxon>Panagrolaimidae</taxon>
        <taxon>Panagrellus</taxon>
    </lineage>
</organism>
<dbReference type="Proteomes" id="UP000492821">
    <property type="component" value="Unassembled WGS sequence"/>
</dbReference>
<dbReference type="CDD" id="cd04860">
    <property type="entry name" value="AE_Prim_S"/>
    <property type="match status" value="1"/>
</dbReference>
<dbReference type="SUPFAM" id="SSF56747">
    <property type="entry name" value="Prim-pol domain"/>
    <property type="match status" value="1"/>
</dbReference>
<keyword evidence="6 10" id="KW-0235">DNA replication</keyword>
<dbReference type="InterPro" id="IPR014052">
    <property type="entry name" value="DNA_primase_ssu_euk/arc"/>
</dbReference>
<dbReference type="EC" id="2.7.7.-" evidence="10"/>
<dbReference type="AlphaFoldDB" id="A0A7E4WC83"/>
<dbReference type="NCBIfam" id="TIGR00335">
    <property type="entry name" value="primase_sml"/>
    <property type="match status" value="1"/>
</dbReference>
<keyword evidence="7" id="KW-0479">Metal-binding</keyword>
<dbReference type="WBParaSite" id="Pan_g9545.t1">
    <property type="protein sequence ID" value="Pan_g9545.t1"/>
    <property type="gene ID" value="Pan_g9545"/>
</dbReference>
<dbReference type="Gene3D" id="3.90.920.10">
    <property type="entry name" value="DNA primase, PRIM domain"/>
    <property type="match status" value="1"/>
</dbReference>
<accession>A0A7E4WC83</accession>
<dbReference type="PANTHER" id="PTHR10536">
    <property type="entry name" value="DNA PRIMASE SMALL SUBUNIT"/>
    <property type="match status" value="1"/>
</dbReference>
<dbReference type="GO" id="GO:0046872">
    <property type="term" value="F:metal ion binding"/>
    <property type="evidence" value="ECO:0007669"/>
    <property type="project" value="UniProtKB-KW"/>
</dbReference>
<dbReference type="GO" id="GO:0006269">
    <property type="term" value="P:DNA replication, synthesis of primer"/>
    <property type="evidence" value="ECO:0007669"/>
    <property type="project" value="UniProtKB-KW"/>
</dbReference>
<keyword evidence="4 10" id="KW-0808">Transferase</keyword>
<evidence type="ECO:0000256" key="1">
    <source>
        <dbReference type="ARBA" id="ARBA00009762"/>
    </source>
</evidence>
<keyword evidence="3 10" id="KW-0639">Primosome</keyword>
<name>A0A7E4WC83_PANRE</name>
<reference evidence="12" key="2">
    <citation type="submission" date="2020-10" db="UniProtKB">
        <authorList>
            <consortium name="WormBaseParasite"/>
        </authorList>
    </citation>
    <scope>IDENTIFICATION</scope>
</reference>
<evidence type="ECO:0000256" key="3">
    <source>
        <dbReference type="ARBA" id="ARBA00022515"/>
    </source>
</evidence>
<dbReference type="FunFam" id="3.90.920.10:FF:000003">
    <property type="entry name" value="DNA primase"/>
    <property type="match status" value="1"/>
</dbReference>
<keyword evidence="8" id="KW-0862">Zinc</keyword>
<evidence type="ECO:0000256" key="10">
    <source>
        <dbReference type="RuleBase" id="RU003514"/>
    </source>
</evidence>
<evidence type="ECO:0000313" key="11">
    <source>
        <dbReference type="Proteomes" id="UP000492821"/>
    </source>
</evidence>
<comment type="similarity">
    <text evidence="1 10">Belongs to the eukaryotic-type primase small subunit family.</text>
</comment>
<evidence type="ECO:0000256" key="2">
    <source>
        <dbReference type="ARBA" id="ARBA00022478"/>
    </source>
</evidence>
<evidence type="ECO:0000256" key="6">
    <source>
        <dbReference type="ARBA" id="ARBA00022705"/>
    </source>
</evidence>
<evidence type="ECO:0000313" key="12">
    <source>
        <dbReference type="WBParaSite" id="Pan_g9545.t1"/>
    </source>
</evidence>
<sequence>MADILNETRLKDYYKHFYPYKSVLKWLSYNNPEYLRNREFAFILENDVHLRYLNFGDASDQFHKELVKVAPQKIDLGAVYNHCPKTRHQHKDFKAVERELVFDIDLTDYDEIRNCCSGASVCQKCWRWMAIAVRCLDKLLEDHFGFQHRMWVFSGRRGIHCWVADAEARALDNQGRSAVAEYLSLIAGTKKVNLKTPTIHPMLVDAYEAVMTSEDITPLVLEQGWLDEEESWMKVLEGVEDRAFRDQLISQFHDLASADLRWKLLKRQFDETERKSLASSRSGNLPKPPPANSKYFLMAFILQNAYPRLDVNVSTGTNHLLKSPFCVHPKTGNVAVPLKANEVGNVKLDQLPTIGGLIDELSVLLSKDAADSTEKENDSPGRKLYYKHTSLAPYVETFDAFIDGAVRG</sequence>
<evidence type="ECO:0000256" key="8">
    <source>
        <dbReference type="ARBA" id="ARBA00022833"/>
    </source>
</evidence>
<protein>
    <recommendedName>
        <fullName evidence="10">DNA primase</fullName>
        <ecNumber evidence="10">2.7.7.-</ecNumber>
    </recommendedName>
</protein>
<reference evidence="11" key="1">
    <citation type="journal article" date="2013" name="Genetics">
        <title>The draft genome and transcriptome of Panagrellus redivivus are shaped by the harsh demands of a free-living lifestyle.</title>
        <authorList>
            <person name="Srinivasan J."/>
            <person name="Dillman A.R."/>
            <person name="Macchietto M.G."/>
            <person name="Heikkinen L."/>
            <person name="Lakso M."/>
            <person name="Fracchia K.M."/>
            <person name="Antoshechkin I."/>
            <person name="Mortazavi A."/>
            <person name="Wong G."/>
            <person name="Sternberg P.W."/>
        </authorList>
    </citation>
    <scope>NUCLEOTIDE SEQUENCE [LARGE SCALE GENOMIC DNA]</scope>
    <source>
        <strain evidence="11">MT8872</strain>
    </source>
</reference>
<evidence type="ECO:0000256" key="5">
    <source>
        <dbReference type="ARBA" id="ARBA00022695"/>
    </source>
</evidence>
<evidence type="ECO:0000256" key="9">
    <source>
        <dbReference type="ARBA" id="ARBA00023163"/>
    </source>
</evidence>
<dbReference type="Pfam" id="PF01896">
    <property type="entry name" value="DNA_primase_S"/>
    <property type="match status" value="1"/>
</dbReference>
<dbReference type="InterPro" id="IPR002755">
    <property type="entry name" value="DNA_primase_S"/>
</dbReference>
<keyword evidence="9" id="KW-0804">Transcription</keyword>
<dbReference type="GO" id="GO:0005658">
    <property type="term" value="C:alpha DNA polymerase:primase complex"/>
    <property type="evidence" value="ECO:0007669"/>
    <property type="project" value="UniProtKB-ARBA"/>
</dbReference>
<keyword evidence="2 10" id="KW-0240">DNA-directed RNA polymerase</keyword>